<evidence type="ECO:0000256" key="4">
    <source>
        <dbReference type="ARBA" id="ARBA00022840"/>
    </source>
</evidence>
<evidence type="ECO:0000256" key="7">
    <source>
        <dbReference type="SAM" id="MobiDB-lite"/>
    </source>
</evidence>
<dbReference type="GO" id="GO:0005524">
    <property type="term" value="F:ATP binding"/>
    <property type="evidence" value="ECO:0007669"/>
    <property type="project" value="UniProtKB-KW"/>
</dbReference>
<dbReference type="OrthoDB" id="9806127at2"/>
<dbReference type="InterPro" id="IPR011527">
    <property type="entry name" value="ABC1_TM_dom"/>
</dbReference>
<dbReference type="GO" id="GO:0034040">
    <property type="term" value="F:ATPase-coupled lipid transmembrane transporter activity"/>
    <property type="evidence" value="ECO:0007669"/>
    <property type="project" value="TreeGrafter"/>
</dbReference>
<evidence type="ECO:0000256" key="1">
    <source>
        <dbReference type="ARBA" id="ARBA00004651"/>
    </source>
</evidence>
<evidence type="ECO:0000256" key="5">
    <source>
        <dbReference type="ARBA" id="ARBA00022989"/>
    </source>
</evidence>
<keyword evidence="2 8" id="KW-0812">Transmembrane</keyword>
<feature type="transmembrane region" description="Helical" evidence="8">
    <location>
        <begin position="419"/>
        <end position="443"/>
    </location>
</feature>
<dbReference type="InterPro" id="IPR003439">
    <property type="entry name" value="ABC_transporter-like_ATP-bd"/>
</dbReference>
<accession>Q0FT76</accession>
<feature type="domain" description="ABC transmembrane type-1" evidence="10">
    <location>
        <begin position="169"/>
        <end position="448"/>
    </location>
</feature>
<protein>
    <submittedName>
        <fullName evidence="11">ABC transporter, ATP-binding/permease protein</fullName>
    </submittedName>
</protein>
<dbReference type="PROSITE" id="PS50893">
    <property type="entry name" value="ABC_TRANSPORTER_2"/>
    <property type="match status" value="1"/>
</dbReference>
<evidence type="ECO:0000256" key="3">
    <source>
        <dbReference type="ARBA" id="ARBA00022741"/>
    </source>
</evidence>
<keyword evidence="12" id="KW-1185">Reference proteome</keyword>
<sequence length="690" mass="72652">MNLSGADEAEKTIVPQGGGTPPAEVSTRRRSALEHLVPEALARLGWQRDPAVFDSALSAQDTLETLDDASMLLTGLGLASEVASMPPRVWKDGGDGAIVTLSGDDAVAIVRINGHEVMLSTPEHTSDDVRKVLKETGRVLFVHRCRDAGGDQTTRDLLMRRLRRGLRTGLVLSFFIHVFALLVPLFIMAVFDRVLGAGASRSLVPILSGAVISIGCVAILRLVRARYFAGQHARLSALASAAAEARLLSLPLRTVLTQSKESIEARLKSARRGADLFASSNTAAVFDAPFIVLSVVMVGFLGGVLVLVPALYLLSMLGVAFLTSKERPWGDPLSAQAARERAGMLHELGSKAPEIMESRLGSVWLGRLAEQAAHAARASYARGVRSASVTALGAVLGTGAALATLAVGVWLAIGGTISSGALVATMLLTWRITGPAQALFVGLPRLRSIRLALRELEDPLGRDAPGQAAAAFRRAPRTAPQVELQGAWVRYDAETEPALNNVTFNAAPGSVNAIVGANGAGKTTLLRLLAGSLPPQSGRVLLDGVTLRQYDPAELALVSQILPALPDRGSVGDSVPWEPSEADGWSPKASVDAVLAGAVGQDHSTSESAVQQSDDPVLVLLDDPTGCADAAERDAFLAFLGRARGRATVFFSTHDLSLIQSADNAIYLDEGFLRHFGPVRHDEGTTEGAA</sequence>
<dbReference type="GO" id="GO:0140359">
    <property type="term" value="F:ABC-type transporter activity"/>
    <property type="evidence" value="ECO:0007669"/>
    <property type="project" value="InterPro"/>
</dbReference>
<keyword evidence="5 8" id="KW-1133">Transmembrane helix</keyword>
<dbReference type="InterPro" id="IPR036640">
    <property type="entry name" value="ABC1_TM_sf"/>
</dbReference>
<feature type="domain" description="ABC transporter" evidence="9">
    <location>
        <begin position="482"/>
        <end position="690"/>
    </location>
</feature>
<dbReference type="InterPro" id="IPR027417">
    <property type="entry name" value="P-loop_NTPase"/>
</dbReference>
<evidence type="ECO:0000313" key="12">
    <source>
        <dbReference type="Proteomes" id="UP000006230"/>
    </source>
</evidence>
<evidence type="ECO:0000259" key="9">
    <source>
        <dbReference type="PROSITE" id="PS50893"/>
    </source>
</evidence>
<comment type="subcellular location">
    <subcellularLocation>
        <location evidence="1">Cell membrane</location>
        <topology evidence="1">Multi-pass membrane protein</topology>
    </subcellularLocation>
</comment>
<keyword evidence="3" id="KW-0547">Nucleotide-binding</keyword>
<dbReference type="RefSeq" id="WP_007799059.1">
    <property type="nucleotide sequence ID" value="NZ_DS022276.1"/>
</dbReference>
<evidence type="ECO:0000256" key="8">
    <source>
        <dbReference type="SAM" id="Phobius"/>
    </source>
</evidence>
<dbReference type="HOGENOM" id="CLU_398932_0_0_5"/>
<organism evidence="11 12">
    <name type="scientific">Salipiger bermudensis (strain DSM 26914 / JCM 13377 / KCTC 12554 / HTCC2601)</name>
    <name type="common">Pelagibaca bermudensis</name>
    <dbReference type="NCBI Taxonomy" id="314265"/>
    <lineage>
        <taxon>Bacteria</taxon>
        <taxon>Pseudomonadati</taxon>
        <taxon>Pseudomonadota</taxon>
        <taxon>Alphaproteobacteria</taxon>
        <taxon>Rhodobacterales</taxon>
        <taxon>Roseobacteraceae</taxon>
        <taxon>Salipiger</taxon>
    </lineage>
</organism>
<dbReference type="AlphaFoldDB" id="Q0FT76"/>
<comment type="caution">
    <text evidence="11">The sequence shown here is derived from an EMBL/GenBank/DDBJ whole genome shotgun (WGS) entry which is preliminary data.</text>
</comment>
<name>Q0FT76_SALBH</name>
<evidence type="ECO:0000256" key="6">
    <source>
        <dbReference type="ARBA" id="ARBA00023136"/>
    </source>
</evidence>
<proteinExistence type="predicted"/>
<evidence type="ECO:0000259" key="10">
    <source>
        <dbReference type="PROSITE" id="PS50929"/>
    </source>
</evidence>
<evidence type="ECO:0000256" key="2">
    <source>
        <dbReference type="ARBA" id="ARBA00022692"/>
    </source>
</evidence>
<gene>
    <name evidence="11" type="ORF">R2601_20816</name>
</gene>
<dbReference type="Gene3D" id="3.40.50.300">
    <property type="entry name" value="P-loop containing nucleotide triphosphate hydrolases"/>
    <property type="match status" value="2"/>
</dbReference>
<keyword evidence="4 11" id="KW-0067">ATP-binding</keyword>
<dbReference type="PANTHER" id="PTHR24221:SF248">
    <property type="entry name" value="ABC TRANSPORTER TRANSMEMBRANE REGION"/>
    <property type="match status" value="1"/>
</dbReference>
<dbReference type="Pfam" id="PF00005">
    <property type="entry name" value="ABC_tran"/>
    <property type="match status" value="1"/>
</dbReference>
<evidence type="ECO:0000313" key="11">
    <source>
        <dbReference type="EMBL" id="EAU47293.1"/>
    </source>
</evidence>
<dbReference type="SUPFAM" id="SSF90123">
    <property type="entry name" value="ABC transporter transmembrane region"/>
    <property type="match status" value="1"/>
</dbReference>
<feature type="transmembrane region" description="Helical" evidence="8">
    <location>
        <begin position="169"/>
        <end position="191"/>
    </location>
</feature>
<keyword evidence="6 8" id="KW-0472">Membrane</keyword>
<dbReference type="PANTHER" id="PTHR24221">
    <property type="entry name" value="ATP-BINDING CASSETTE SUB-FAMILY B"/>
    <property type="match status" value="1"/>
</dbReference>
<dbReference type="GO" id="GO:0016887">
    <property type="term" value="F:ATP hydrolysis activity"/>
    <property type="evidence" value="ECO:0007669"/>
    <property type="project" value="InterPro"/>
</dbReference>
<dbReference type="InterPro" id="IPR003593">
    <property type="entry name" value="AAA+_ATPase"/>
</dbReference>
<dbReference type="STRING" id="314265.R2601_20816"/>
<feature type="transmembrane region" description="Helical" evidence="8">
    <location>
        <begin position="203"/>
        <end position="223"/>
    </location>
</feature>
<dbReference type="PROSITE" id="PS50929">
    <property type="entry name" value="ABC_TM1F"/>
    <property type="match status" value="1"/>
</dbReference>
<dbReference type="SUPFAM" id="SSF52540">
    <property type="entry name" value="P-loop containing nucleoside triphosphate hydrolases"/>
    <property type="match status" value="1"/>
</dbReference>
<dbReference type="EMBL" id="AATQ01000007">
    <property type="protein sequence ID" value="EAU47293.1"/>
    <property type="molecule type" value="Genomic_DNA"/>
</dbReference>
<dbReference type="GO" id="GO:0005886">
    <property type="term" value="C:plasma membrane"/>
    <property type="evidence" value="ECO:0007669"/>
    <property type="project" value="UniProtKB-SubCell"/>
</dbReference>
<dbReference type="InterPro" id="IPR039421">
    <property type="entry name" value="Type_1_exporter"/>
</dbReference>
<dbReference type="Proteomes" id="UP000006230">
    <property type="component" value="Unassembled WGS sequence"/>
</dbReference>
<dbReference type="eggNOG" id="COG2274">
    <property type="taxonomic scope" value="Bacteria"/>
</dbReference>
<dbReference type="SMART" id="SM00382">
    <property type="entry name" value="AAA"/>
    <property type="match status" value="1"/>
</dbReference>
<feature type="region of interest" description="Disordered" evidence="7">
    <location>
        <begin position="1"/>
        <end position="25"/>
    </location>
</feature>
<feature type="transmembrane region" description="Helical" evidence="8">
    <location>
        <begin position="389"/>
        <end position="413"/>
    </location>
</feature>
<dbReference type="Gene3D" id="1.20.1560.10">
    <property type="entry name" value="ABC transporter type 1, transmembrane domain"/>
    <property type="match status" value="1"/>
</dbReference>
<reference evidence="11 12" key="1">
    <citation type="journal article" date="2010" name="J. Bacteriol.">
        <title>Genome sequences of Pelagibaca bermudensis HTCC2601T and Maritimibacter alkaliphilus HTCC2654T, the type strains of two marine Roseobacter genera.</title>
        <authorList>
            <person name="Thrash J.C."/>
            <person name="Cho J.C."/>
            <person name="Ferriera S."/>
            <person name="Johnson J."/>
            <person name="Vergin K.L."/>
            <person name="Giovannoni S.J."/>
        </authorList>
    </citation>
    <scope>NUCLEOTIDE SEQUENCE [LARGE SCALE GENOMIC DNA]</scope>
    <source>
        <strain evidence="12">DSM 26914 / JCM 13377 / KCTC 12554 / HTCC2601</strain>
    </source>
</reference>